<evidence type="ECO:0000313" key="8">
    <source>
        <dbReference type="EMBL" id="KRK40037.1"/>
    </source>
</evidence>
<feature type="transmembrane region" description="Helical" evidence="6">
    <location>
        <begin position="323"/>
        <end position="346"/>
    </location>
</feature>
<evidence type="ECO:0000256" key="4">
    <source>
        <dbReference type="ARBA" id="ARBA00022989"/>
    </source>
</evidence>
<proteinExistence type="predicted"/>
<protein>
    <submittedName>
        <fullName evidence="8">Lysyl-tRNA synthetase</fullName>
    </submittedName>
</protein>
<keyword evidence="4 6" id="KW-1133">Transmembrane helix</keyword>
<dbReference type="InterPro" id="IPR016181">
    <property type="entry name" value="Acyl_CoA_acyltransferase"/>
</dbReference>
<keyword evidence="9" id="KW-1185">Reference proteome</keyword>
<dbReference type="GO" id="GO:0004812">
    <property type="term" value="F:aminoacyl-tRNA ligase activity"/>
    <property type="evidence" value="ECO:0007669"/>
    <property type="project" value="UniProtKB-KW"/>
</dbReference>
<evidence type="ECO:0000259" key="7">
    <source>
        <dbReference type="Pfam" id="PF09924"/>
    </source>
</evidence>
<dbReference type="InterPro" id="IPR051211">
    <property type="entry name" value="PG_lysyltransferase"/>
</dbReference>
<dbReference type="STRING" id="1423726.FC07_GL001745"/>
<feature type="domain" description="Phosphatidylglycerol lysyltransferase C-terminal" evidence="7">
    <location>
        <begin position="529"/>
        <end position="823"/>
    </location>
</feature>
<dbReference type="InterPro" id="IPR024320">
    <property type="entry name" value="LPG_synthase_C"/>
</dbReference>
<keyword evidence="3 6" id="KW-0812">Transmembrane</keyword>
<organism evidence="8 9">
    <name type="scientific">Loigolactobacillus bifermentans DSM 20003</name>
    <dbReference type="NCBI Taxonomy" id="1423726"/>
    <lineage>
        <taxon>Bacteria</taxon>
        <taxon>Bacillati</taxon>
        <taxon>Bacillota</taxon>
        <taxon>Bacilli</taxon>
        <taxon>Lactobacillales</taxon>
        <taxon>Lactobacillaceae</taxon>
        <taxon>Loigolactobacillus</taxon>
    </lineage>
</organism>
<reference evidence="8 9" key="1">
    <citation type="journal article" date="2015" name="Genome Announc.">
        <title>Expanding the biotechnology potential of lactobacilli through comparative genomics of 213 strains and associated genera.</title>
        <authorList>
            <person name="Sun Z."/>
            <person name="Harris H.M."/>
            <person name="McCann A."/>
            <person name="Guo C."/>
            <person name="Argimon S."/>
            <person name="Zhang W."/>
            <person name="Yang X."/>
            <person name="Jeffery I.B."/>
            <person name="Cooney J.C."/>
            <person name="Kagawa T.F."/>
            <person name="Liu W."/>
            <person name="Song Y."/>
            <person name="Salvetti E."/>
            <person name="Wrobel A."/>
            <person name="Rasinkangas P."/>
            <person name="Parkhill J."/>
            <person name="Rea M.C."/>
            <person name="O'Sullivan O."/>
            <person name="Ritari J."/>
            <person name="Douillard F.P."/>
            <person name="Paul Ross R."/>
            <person name="Yang R."/>
            <person name="Briner A.E."/>
            <person name="Felis G.E."/>
            <person name="de Vos W.M."/>
            <person name="Barrangou R."/>
            <person name="Klaenhammer T.R."/>
            <person name="Caufield P.W."/>
            <person name="Cui Y."/>
            <person name="Zhang H."/>
            <person name="O'Toole P.W."/>
        </authorList>
    </citation>
    <scope>NUCLEOTIDE SEQUENCE [LARGE SCALE GENOMIC DNA]</scope>
    <source>
        <strain evidence="8 9">DSM 20003</strain>
    </source>
</reference>
<dbReference type="RefSeq" id="WP_338040251.1">
    <property type="nucleotide sequence ID" value="NZ_AZDA01000025.1"/>
</dbReference>
<feature type="transmembrane region" description="Helical" evidence="6">
    <location>
        <begin position="97"/>
        <end position="118"/>
    </location>
</feature>
<dbReference type="PANTHER" id="PTHR34697:SF2">
    <property type="entry name" value="PHOSPHATIDYLGLYCEROL LYSYLTRANSFERASE"/>
    <property type="match status" value="1"/>
</dbReference>
<comment type="subcellular location">
    <subcellularLocation>
        <location evidence="1">Cell membrane</location>
        <topology evidence="1">Multi-pass membrane protein</topology>
    </subcellularLocation>
</comment>
<evidence type="ECO:0000256" key="3">
    <source>
        <dbReference type="ARBA" id="ARBA00022692"/>
    </source>
</evidence>
<dbReference type="Proteomes" id="UP000051461">
    <property type="component" value="Unassembled WGS sequence"/>
</dbReference>
<dbReference type="GO" id="GO:0055091">
    <property type="term" value="P:phospholipid homeostasis"/>
    <property type="evidence" value="ECO:0007669"/>
    <property type="project" value="TreeGrafter"/>
</dbReference>
<keyword evidence="2" id="KW-1003">Cell membrane</keyword>
<dbReference type="Pfam" id="PF09924">
    <property type="entry name" value="LPG_synthase_C"/>
    <property type="match status" value="1"/>
</dbReference>
<dbReference type="SUPFAM" id="SSF55729">
    <property type="entry name" value="Acyl-CoA N-acyltransferases (Nat)"/>
    <property type="match status" value="1"/>
</dbReference>
<evidence type="ECO:0000256" key="2">
    <source>
        <dbReference type="ARBA" id="ARBA00022475"/>
    </source>
</evidence>
<feature type="transmembrane region" description="Helical" evidence="6">
    <location>
        <begin position="277"/>
        <end position="302"/>
    </location>
</feature>
<sequence length="869" mass="99040">MEKLNQIWQWIEKRMTVFKAIFMLSMLVFVIIEVGRIGRDLSGAQLRQSLADQSIGQLAVLLVAGFVAVVPMLNYDLMIVKFLPGTFKRRYVLRSGWIVNTFTNIAGFGGFLGASLRANFYSQQATHKQIIFAISKIALFLLSGLSMLCWLGFALLWTPQGQQFQHYWFWLVGGGLYTPLMLFGTHWRNSRFFEDLTWQRSLRLLVGSTLEWTGCIVLFLMIGHSLNGNAIQNTAVIPLFAAASVVGVVSMVPGGLGTFDVFMILGLGFLGVNRADAVLWLLFYRLFYYVFPFALGVIFFIQDTGHRLNTYLEGLPVQLGHKLAHGLLVLFLYFSGIMLLLMATVPNFAFNNRLVARLYPFTFMFISQTSMIVVAFLLLGLARGIANKVQQAYWPTLLVLGIASLNTLVWDFSLRIIILLSLVFVATLFTKRELYRQRLTRGWGAKLVDNVLFAGAFILYALVGLYNWPHHHVKPKHVPQALFFPSERLWLSGFIGMLVAALMILLIYHYLGRRQPDFASIFDAARFKALIQHYGGNEISHLAYLKDKYCCYYQVAGEDRVLFLFQFKADKLVLLGPPIGNQADWAAAIADLMQLSDRWGYSLVFYEVDQQLTMQLHEMGYDFIKIGEEGYVDLTDFSLAGKKRKTQRTLLNKFEREGYHFQILKPPFTTAQLTQLKIVSDSWLDGRAEEGFSLGFFDENYLQQAPIAVIKAPDDQIIAFANLMPMAPGILSIDLMRHQQSAPAGIMDELFIHLFLIGPTAGYQTFDLGNTPLANVGVSRYAFLQERAAHLIYQYGYRFYGFQGLRAYKEKYVTQWQPKYVAYRKRHSVLFVLLQIMGVVNQKVKQPAKRSLLIPHWLHWARRPGPDEN</sequence>
<feature type="transmembrane region" description="Helical" evidence="6">
    <location>
        <begin position="204"/>
        <end position="223"/>
    </location>
</feature>
<evidence type="ECO:0000256" key="1">
    <source>
        <dbReference type="ARBA" id="ARBA00004651"/>
    </source>
</evidence>
<dbReference type="PANTHER" id="PTHR34697">
    <property type="entry name" value="PHOSPHATIDYLGLYCEROL LYSYLTRANSFERASE"/>
    <property type="match status" value="1"/>
</dbReference>
<feature type="transmembrane region" description="Helical" evidence="6">
    <location>
        <begin position="416"/>
        <end position="435"/>
    </location>
</feature>
<gene>
    <name evidence="8" type="ORF">FC07_GL001745</name>
</gene>
<dbReference type="GO" id="GO:0016755">
    <property type="term" value="F:aminoacyltransferase activity"/>
    <property type="evidence" value="ECO:0007669"/>
    <property type="project" value="TreeGrafter"/>
</dbReference>
<dbReference type="EMBL" id="AZDA01000025">
    <property type="protein sequence ID" value="KRK40037.1"/>
    <property type="molecule type" value="Genomic_DNA"/>
</dbReference>
<name>A0A0R1H0N0_9LACO</name>
<feature type="transmembrane region" description="Helical" evidence="6">
    <location>
        <begin position="58"/>
        <end position="77"/>
    </location>
</feature>
<dbReference type="PATRIC" id="fig|1423726.3.peg.1805"/>
<feature type="transmembrane region" description="Helical" evidence="6">
    <location>
        <begin position="358"/>
        <end position="380"/>
    </location>
</feature>
<comment type="caution">
    <text evidence="8">The sequence shown here is derived from an EMBL/GenBank/DDBJ whole genome shotgun (WGS) entry which is preliminary data.</text>
</comment>
<accession>A0A0R1H0N0</accession>
<keyword evidence="8" id="KW-0030">Aminoacyl-tRNA synthetase</keyword>
<feature type="transmembrane region" description="Helical" evidence="6">
    <location>
        <begin position="20"/>
        <end position="38"/>
    </location>
</feature>
<feature type="transmembrane region" description="Helical" evidence="6">
    <location>
        <begin position="447"/>
        <end position="469"/>
    </location>
</feature>
<feature type="transmembrane region" description="Helical" evidence="6">
    <location>
        <begin position="130"/>
        <end position="155"/>
    </location>
</feature>
<evidence type="ECO:0000256" key="6">
    <source>
        <dbReference type="SAM" id="Phobius"/>
    </source>
</evidence>
<feature type="transmembrane region" description="Helical" evidence="6">
    <location>
        <begin position="167"/>
        <end position="184"/>
    </location>
</feature>
<keyword evidence="5 6" id="KW-0472">Membrane</keyword>
<feature type="transmembrane region" description="Helical" evidence="6">
    <location>
        <begin position="489"/>
        <end position="511"/>
    </location>
</feature>
<feature type="transmembrane region" description="Helical" evidence="6">
    <location>
        <begin position="235"/>
        <end position="257"/>
    </location>
</feature>
<dbReference type="GO" id="GO:0005886">
    <property type="term" value="C:plasma membrane"/>
    <property type="evidence" value="ECO:0007669"/>
    <property type="project" value="UniProtKB-SubCell"/>
</dbReference>
<dbReference type="NCBIfam" id="NF033480">
    <property type="entry name" value="bifunc_MprF"/>
    <property type="match status" value="1"/>
</dbReference>
<dbReference type="AlphaFoldDB" id="A0A0R1H0N0"/>
<evidence type="ECO:0000313" key="9">
    <source>
        <dbReference type="Proteomes" id="UP000051461"/>
    </source>
</evidence>
<keyword evidence="8" id="KW-0436">Ligase</keyword>
<evidence type="ECO:0000256" key="5">
    <source>
        <dbReference type="ARBA" id="ARBA00023136"/>
    </source>
</evidence>